<dbReference type="EC" id="2.3.1.-" evidence="5"/>
<dbReference type="AlphaFoldDB" id="E5AL97"/>
<dbReference type="PANTHER" id="PTHR11104:SF0">
    <property type="entry name" value="SPBETA PROPHAGE-DERIVED AMINOGLYCOSIDE N(3')-ACETYLTRANSFERASE-LIKE PROTEIN YOKD"/>
    <property type="match status" value="1"/>
</dbReference>
<comment type="similarity">
    <text evidence="1 5">Belongs to the antibiotic N-acetyltransferase family.</text>
</comment>
<dbReference type="InterPro" id="IPR003679">
    <property type="entry name" value="Amioglycoside_AcTrfase"/>
</dbReference>
<reference evidence="6 7" key="1">
    <citation type="journal article" date="2011" name="J. Bacteriol.">
        <title>Complete genome sequence of Burkholderia rhizoxinica, an endosymbiont of Rhizopus microsporus.</title>
        <authorList>
            <person name="Lackner G."/>
            <person name="Moebius N."/>
            <person name="Partida-Martinez L."/>
            <person name="Hertweck C."/>
        </authorList>
    </citation>
    <scope>NUCLEOTIDE SEQUENCE [LARGE SCALE GENOMIC DNA]</scope>
    <source>
        <strain evidence="7">DSM 19002 / CIP 109453 / HKI 454</strain>
    </source>
</reference>
<evidence type="ECO:0000256" key="3">
    <source>
        <dbReference type="ARBA" id="ARBA00022679"/>
    </source>
</evidence>
<evidence type="ECO:0000256" key="4">
    <source>
        <dbReference type="ARBA" id="ARBA00023315"/>
    </source>
</evidence>
<evidence type="ECO:0000313" key="7">
    <source>
        <dbReference type="Proteomes" id="UP000007437"/>
    </source>
</evidence>
<dbReference type="GO" id="GO:0046353">
    <property type="term" value="F:aminoglycoside 3-N-acetyltransferase activity"/>
    <property type="evidence" value="ECO:0007669"/>
    <property type="project" value="UniProtKB-EC"/>
</dbReference>
<evidence type="ECO:0000313" key="6">
    <source>
        <dbReference type="EMBL" id="CBW73770.1"/>
    </source>
</evidence>
<evidence type="ECO:0000256" key="2">
    <source>
        <dbReference type="ARBA" id="ARBA00012882"/>
    </source>
</evidence>
<dbReference type="Pfam" id="PF02522">
    <property type="entry name" value="Antibiotic_NAT"/>
    <property type="match status" value="1"/>
</dbReference>
<dbReference type="HOGENOM" id="CLU_692021_0_0_4"/>
<name>E5AL97_MYCRK</name>
<dbReference type="Proteomes" id="UP000007437">
    <property type="component" value="Chromosome"/>
</dbReference>
<keyword evidence="5" id="KW-0046">Antibiotic resistance</keyword>
<proteinExistence type="inferred from homology"/>
<evidence type="ECO:0000256" key="1">
    <source>
        <dbReference type="ARBA" id="ARBA00006383"/>
    </source>
</evidence>
<dbReference type="eggNOG" id="COG2746">
    <property type="taxonomic scope" value="Bacteria"/>
</dbReference>
<organism evidence="6 7">
    <name type="scientific">Mycetohabitans rhizoxinica (strain DSM 19002 / CIP 109453 / HKI 454)</name>
    <name type="common">Paraburkholderia rhizoxinica</name>
    <dbReference type="NCBI Taxonomy" id="882378"/>
    <lineage>
        <taxon>Bacteria</taxon>
        <taxon>Pseudomonadati</taxon>
        <taxon>Pseudomonadota</taxon>
        <taxon>Betaproteobacteria</taxon>
        <taxon>Burkholderiales</taxon>
        <taxon>Burkholderiaceae</taxon>
        <taxon>Mycetohabitans</taxon>
    </lineage>
</organism>
<dbReference type="KEGG" id="brh:RBRH_00367"/>
<evidence type="ECO:0000256" key="5">
    <source>
        <dbReference type="RuleBase" id="RU365031"/>
    </source>
</evidence>
<gene>
    <name evidence="6" type="ordered locus">RBRH_00367</name>
</gene>
<keyword evidence="4 5" id="KW-0012">Acyltransferase</keyword>
<protein>
    <recommendedName>
        <fullName evidence="2 5">Aminoglycoside N(3)-acetyltransferase</fullName>
        <ecNumber evidence="5">2.3.1.-</ecNumber>
    </recommendedName>
</protein>
<dbReference type="SUPFAM" id="SSF110710">
    <property type="entry name" value="TTHA0583/YokD-like"/>
    <property type="match status" value="1"/>
</dbReference>
<dbReference type="InterPro" id="IPR028345">
    <property type="entry name" value="Antibiotic_NAT-like"/>
</dbReference>
<sequence>MRNSLSRRDAEVESRTSMAQWNWHGSARRHEPKTDLAMARAISDAQVSRQDKIVVLLDGQPQEPSMKRPFFRGCRRAFTSSVFKGALALPLGALMSQARAQSRPNAHEYLSQQPVLQDAPRLTDAVMTEHNLILKTPAPRTRSSLARQLAEGGVTAGSTILVHSSLSSLGWVAGAAVAVIQALMDCIGPNGTLVMPTHTAHLTDPAEWEAPPVPSNWVETLREEMPAYDPATTPTRNMGAVAELFRTWPGARRSLHPTCSFAAIGPRADQITADHALESPLGERSPLAKLYDADACVLLLGVDFDVCTLLHLAEQRAWPNRPKTREGSPILENGVRRWAVYEAPALLDSEHFLPVGRAMKDRGAVKTFSVGNARSMLFSGREAVDFAIHTWKGQLPPG</sequence>
<dbReference type="PANTHER" id="PTHR11104">
    <property type="entry name" value="AMINOGLYCOSIDE N3-ACETYLTRANSFERASE"/>
    <property type="match status" value="1"/>
</dbReference>
<dbReference type="EMBL" id="FR687359">
    <property type="protein sequence ID" value="CBW73770.1"/>
    <property type="molecule type" value="Genomic_DNA"/>
</dbReference>
<accession>E5AL97</accession>
<dbReference type="GO" id="GO:0046677">
    <property type="term" value="P:response to antibiotic"/>
    <property type="evidence" value="ECO:0007669"/>
    <property type="project" value="UniProtKB-KW"/>
</dbReference>
<keyword evidence="3 5" id="KW-0808">Transferase</keyword>
<comment type="catalytic activity">
    <reaction evidence="5">
        <text>a 2-deoxystreptamine antibiotic + acetyl-CoA = an N(3)-acetyl-2-deoxystreptamine antibiotic + CoA + H(+)</text>
        <dbReference type="Rhea" id="RHEA:12665"/>
        <dbReference type="ChEBI" id="CHEBI:15378"/>
        <dbReference type="ChEBI" id="CHEBI:57287"/>
        <dbReference type="ChEBI" id="CHEBI:57288"/>
        <dbReference type="ChEBI" id="CHEBI:57921"/>
        <dbReference type="ChEBI" id="CHEBI:77452"/>
        <dbReference type="EC" id="2.3.1.81"/>
    </reaction>
</comment>